<dbReference type="InterPro" id="IPR023772">
    <property type="entry name" value="DNA-bd_HTH_TetR-type_CS"/>
</dbReference>
<name>A0ABW1QZ87_9ACTN</name>
<keyword evidence="6" id="KW-1185">Reference proteome</keyword>
<sequence>MADPTHTSSPREILDELMDSLPDAPTGGTKPQTVVSATLGDAAAPKRRRDAAKTRADLLDAARRLVAEHGSHGVSTRMVANAAGVNQALVYRYFGSKEALLSETVMDEAPPFSEVFADHDLDDLPHAIARRLAEKSAGNDLGKLALVLAASNDESIRAEVRAGLEEKFGVGLGGLLAGPDAALRAELVAAAAFGIGFMRVKLGTSALAAADVDTLTEHVAAMLAPLMRTAED</sequence>
<feature type="compositionally biased region" description="Polar residues" evidence="3">
    <location>
        <begin position="1"/>
        <end position="10"/>
    </location>
</feature>
<evidence type="ECO:0000256" key="2">
    <source>
        <dbReference type="PROSITE-ProRule" id="PRU00335"/>
    </source>
</evidence>
<feature type="domain" description="HTH tetR-type" evidence="4">
    <location>
        <begin position="52"/>
        <end position="112"/>
    </location>
</feature>
<evidence type="ECO:0000259" key="4">
    <source>
        <dbReference type="PROSITE" id="PS50977"/>
    </source>
</evidence>
<dbReference type="InterPro" id="IPR050109">
    <property type="entry name" value="HTH-type_TetR-like_transc_reg"/>
</dbReference>
<dbReference type="PRINTS" id="PR00455">
    <property type="entry name" value="HTHTETR"/>
</dbReference>
<gene>
    <name evidence="5" type="ORF">ACFPWU_13995</name>
</gene>
<keyword evidence="1 2" id="KW-0238">DNA-binding</keyword>
<dbReference type="InterPro" id="IPR041678">
    <property type="entry name" value="TetR_C_16"/>
</dbReference>
<dbReference type="InterPro" id="IPR009057">
    <property type="entry name" value="Homeodomain-like_sf"/>
</dbReference>
<dbReference type="PROSITE" id="PS01081">
    <property type="entry name" value="HTH_TETR_1"/>
    <property type="match status" value="1"/>
</dbReference>
<feature type="DNA-binding region" description="H-T-H motif" evidence="2">
    <location>
        <begin position="75"/>
        <end position="94"/>
    </location>
</feature>
<reference evidence="6" key="1">
    <citation type="journal article" date="2019" name="Int. J. Syst. Evol. Microbiol.">
        <title>The Global Catalogue of Microorganisms (GCM) 10K type strain sequencing project: providing services to taxonomists for standard genome sequencing and annotation.</title>
        <authorList>
            <consortium name="The Broad Institute Genomics Platform"/>
            <consortium name="The Broad Institute Genome Sequencing Center for Infectious Disease"/>
            <person name="Wu L."/>
            <person name="Ma J."/>
        </authorList>
    </citation>
    <scope>NUCLEOTIDE SEQUENCE [LARGE SCALE GENOMIC DNA]</scope>
    <source>
        <strain evidence="6">DFY28</strain>
    </source>
</reference>
<dbReference type="PROSITE" id="PS50977">
    <property type="entry name" value="HTH_TETR_2"/>
    <property type="match status" value="1"/>
</dbReference>
<accession>A0ABW1QZ87</accession>
<evidence type="ECO:0000313" key="6">
    <source>
        <dbReference type="Proteomes" id="UP001596098"/>
    </source>
</evidence>
<feature type="region of interest" description="Disordered" evidence="3">
    <location>
        <begin position="1"/>
        <end position="33"/>
    </location>
</feature>
<proteinExistence type="predicted"/>
<dbReference type="EMBL" id="JBHSQI010000009">
    <property type="protein sequence ID" value="MFC6154776.1"/>
    <property type="molecule type" value="Genomic_DNA"/>
</dbReference>
<dbReference type="SUPFAM" id="SSF46689">
    <property type="entry name" value="Homeodomain-like"/>
    <property type="match status" value="1"/>
</dbReference>
<organism evidence="5 6">
    <name type="scientific">Nocardioides yefusunii</name>
    <dbReference type="NCBI Taxonomy" id="2500546"/>
    <lineage>
        <taxon>Bacteria</taxon>
        <taxon>Bacillati</taxon>
        <taxon>Actinomycetota</taxon>
        <taxon>Actinomycetes</taxon>
        <taxon>Propionibacteriales</taxon>
        <taxon>Nocardioidaceae</taxon>
        <taxon>Nocardioides</taxon>
    </lineage>
</organism>
<dbReference type="Gene3D" id="1.10.10.60">
    <property type="entry name" value="Homeodomain-like"/>
    <property type="match status" value="1"/>
</dbReference>
<dbReference type="Gene3D" id="1.10.357.10">
    <property type="entry name" value="Tetracycline Repressor, domain 2"/>
    <property type="match status" value="1"/>
</dbReference>
<dbReference type="InterPro" id="IPR036271">
    <property type="entry name" value="Tet_transcr_reg_TetR-rel_C_sf"/>
</dbReference>
<dbReference type="RefSeq" id="WP_164878750.1">
    <property type="nucleotide sequence ID" value="NZ_CP034929.1"/>
</dbReference>
<dbReference type="PANTHER" id="PTHR30055">
    <property type="entry name" value="HTH-TYPE TRANSCRIPTIONAL REGULATOR RUTR"/>
    <property type="match status" value="1"/>
</dbReference>
<dbReference type="Pfam" id="PF17920">
    <property type="entry name" value="TetR_C_16"/>
    <property type="match status" value="1"/>
</dbReference>
<dbReference type="Proteomes" id="UP001596098">
    <property type="component" value="Unassembled WGS sequence"/>
</dbReference>
<protein>
    <submittedName>
        <fullName evidence="5">TetR/AcrR family transcriptional regulator</fullName>
    </submittedName>
</protein>
<evidence type="ECO:0000256" key="3">
    <source>
        <dbReference type="SAM" id="MobiDB-lite"/>
    </source>
</evidence>
<dbReference type="InterPro" id="IPR001647">
    <property type="entry name" value="HTH_TetR"/>
</dbReference>
<dbReference type="Pfam" id="PF00440">
    <property type="entry name" value="TetR_N"/>
    <property type="match status" value="1"/>
</dbReference>
<evidence type="ECO:0000256" key="1">
    <source>
        <dbReference type="ARBA" id="ARBA00023125"/>
    </source>
</evidence>
<dbReference type="PANTHER" id="PTHR30055:SF235">
    <property type="entry name" value="TRANSCRIPTIONAL REGULATORY PROTEIN"/>
    <property type="match status" value="1"/>
</dbReference>
<comment type="caution">
    <text evidence="5">The sequence shown here is derived from an EMBL/GenBank/DDBJ whole genome shotgun (WGS) entry which is preliminary data.</text>
</comment>
<dbReference type="SUPFAM" id="SSF48498">
    <property type="entry name" value="Tetracyclin repressor-like, C-terminal domain"/>
    <property type="match status" value="1"/>
</dbReference>
<evidence type="ECO:0000313" key="5">
    <source>
        <dbReference type="EMBL" id="MFC6154776.1"/>
    </source>
</evidence>